<dbReference type="AlphaFoldDB" id="A0A4Y8LSC1"/>
<protein>
    <submittedName>
        <fullName evidence="1">Uncharacterized protein</fullName>
    </submittedName>
</protein>
<reference evidence="1 2" key="1">
    <citation type="submission" date="2019-03" db="EMBL/GenBank/DDBJ databases">
        <title>Cohnella endophytica sp. nov., a novel endophytic bacterium isolated from bark of Sonneratia apetala.</title>
        <authorList>
            <person name="Tuo L."/>
        </authorList>
    </citation>
    <scope>NUCLEOTIDE SEQUENCE [LARGE SCALE GENOMIC DNA]</scope>
    <source>
        <strain evidence="1 2">CCTCC AB 208254</strain>
    </source>
</reference>
<organism evidence="1 2">
    <name type="scientific">Cohnella luojiensis</name>
    <dbReference type="NCBI Taxonomy" id="652876"/>
    <lineage>
        <taxon>Bacteria</taxon>
        <taxon>Bacillati</taxon>
        <taxon>Bacillota</taxon>
        <taxon>Bacilli</taxon>
        <taxon>Bacillales</taxon>
        <taxon>Paenibacillaceae</taxon>
        <taxon>Cohnella</taxon>
    </lineage>
</organism>
<accession>A0A4Y8LSC1</accession>
<keyword evidence="2" id="KW-1185">Reference proteome</keyword>
<name>A0A4Y8LSC1_9BACL</name>
<evidence type="ECO:0000313" key="1">
    <source>
        <dbReference type="EMBL" id="TFE23192.1"/>
    </source>
</evidence>
<gene>
    <name evidence="1" type="ORF">E2980_19845</name>
</gene>
<evidence type="ECO:0000313" key="2">
    <source>
        <dbReference type="Proteomes" id="UP000297900"/>
    </source>
</evidence>
<proteinExistence type="predicted"/>
<dbReference type="OrthoDB" id="2655672at2"/>
<sequence length="80" mass="9069">MSAYEEFAREKRAVDALLQDGFVIVGTSEELEGMELRFRKRLAGSTESPEPVYAKLLLLTADARKYVSNLIFSEQQKKQA</sequence>
<comment type="caution">
    <text evidence="1">The sequence shown here is derived from an EMBL/GenBank/DDBJ whole genome shotgun (WGS) entry which is preliminary data.</text>
</comment>
<dbReference type="EMBL" id="SOMN01000037">
    <property type="protein sequence ID" value="TFE23192.1"/>
    <property type="molecule type" value="Genomic_DNA"/>
</dbReference>
<dbReference type="Proteomes" id="UP000297900">
    <property type="component" value="Unassembled WGS sequence"/>
</dbReference>
<dbReference type="RefSeq" id="WP_135153989.1">
    <property type="nucleotide sequence ID" value="NZ_SOMN01000037.1"/>
</dbReference>